<dbReference type="EMBL" id="MVHS01000044">
    <property type="protein sequence ID" value="ORA67326.1"/>
    <property type="molecule type" value="Genomic_DNA"/>
</dbReference>
<dbReference type="RefSeq" id="WP_083032286.1">
    <property type="nucleotide sequence ID" value="NZ_AP022618.1"/>
</dbReference>
<proteinExistence type="predicted"/>
<dbReference type="GO" id="GO:0051920">
    <property type="term" value="F:peroxiredoxin activity"/>
    <property type="evidence" value="ECO:0007669"/>
    <property type="project" value="InterPro"/>
</dbReference>
<dbReference type="InterPro" id="IPR003779">
    <property type="entry name" value="CMD-like"/>
</dbReference>
<feature type="domain" description="Carboxymuconolactone decarboxylase-like" evidence="1">
    <location>
        <begin position="44"/>
        <end position="126"/>
    </location>
</feature>
<reference evidence="2 3" key="1">
    <citation type="submission" date="2016-12" db="EMBL/GenBank/DDBJ databases">
        <title>The new phylogeny of genus Mycobacterium.</title>
        <authorList>
            <person name="Tortoli E."/>
            <person name="Trovato A."/>
            <person name="Cirillo D.M."/>
        </authorList>
    </citation>
    <scope>NUCLEOTIDE SEQUENCE [LARGE SCALE GENOMIC DNA]</scope>
    <source>
        <strain evidence="2 3">DSM 45130</strain>
    </source>
</reference>
<sequence>MLLAPLPAEAWGEEVQRALAPMLPAARRNPDGAGNALATMVHHPALTKAFLGLNVHLLFGSTLPERLRELAILRVAARGDAAYEWHHHVDMGRQAGLTDADIAGIRTGTATDEFDQTVLRAVDELEDDHRISPDTWAALGARFDDQQRMDLIFTVGTYRTLACAFNTFGIQLDNPTAHETR</sequence>
<dbReference type="OrthoDB" id="4704294at2"/>
<accession>A0A1X0D4J4</accession>
<organism evidence="2 3">
    <name type="scientific">Mycolicibacterium insubricum</name>
    <dbReference type="NCBI Taxonomy" id="444597"/>
    <lineage>
        <taxon>Bacteria</taxon>
        <taxon>Bacillati</taxon>
        <taxon>Actinomycetota</taxon>
        <taxon>Actinomycetes</taxon>
        <taxon>Mycobacteriales</taxon>
        <taxon>Mycobacteriaceae</taxon>
        <taxon>Mycolicibacterium</taxon>
    </lineage>
</organism>
<dbReference type="Proteomes" id="UP000192801">
    <property type="component" value="Unassembled WGS sequence"/>
</dbReference>
<dbReference type="InterPro" id="IPR029032">
    <property type="entry name" value="AhpD-like"/>
</dbReference>
<keyword evidence="3" id="KW-1185">Reference proteome</keyword>
<dbReference type="AlphaFoldDB" id="A0A1X0D4J4"/>
<dbReference type="STRING" id="444597.BST26_15920"/>
<evidence type="ECO:0000313" key="3">
    <source>
        <dbReference type="Proteomes" id="UP000192801"/>
    </source>
</evidence>
<evidence type="ECO:0000313" key="2">
    <source>
        <dbReference type="EMBL" id="ORA67326.1"/>
    </source>
</evidence>
<dbReference type="PANTHER" id="PTHR34846">
    <property type="entry name" value="4-CARBOXYMUCONOLACTONE DECARBOXYLASE FAMILY PROTEIN (AFU_ORTHOLOGUE AFUA_6G11590)"/>
    <property type="match status" value="1"/>
</dbReference>
<dbReference type="PANTHER" id="PTHR34846:SF5">
    <property type="entry name" value="CARBOXYMUCONOLACTONE DECARBOXYLASE-LIKE DOMAIN-CONTAINING PROTEIN"/>
    <property type="match status" value="1"/>
</dbReference>
<comment type="caution">
    <text evidence="2">The sequence shown here is derived from an EMBL/GenBank/DDBJ whole genome shotgun (WGS) entry which is preliminary data.</text>
</comment>
<protein>
    <submittedName>
        <fullName evidence="2">Carboxymuconolactone decarboxylase</fullName>
    </submittedName>
</protein>
<name>A0A1X0D4J4_9MYCO</name>
<dbReference type="SUPFAM" id="SSF69118">
    <property type="entry name" value="AhpD-like"/>
    <property type="match status" value="1"/>
</dbReference>
<evidence type="ECO:0000259" key="1">
    <source>
        <dbReference type="Pfam" id="PF02627"/>
    </source>
</evidence>
<dbReference type="Gene3D" id="1.20.1290.10">
    <property type="entry name" value="AhpD-like"/>
    <property type="match status" value="1"/>
</dbReference>
<gene>
    <name evidence="2" type="ORF">BST26_15920</name>
</gene>
<dbReference type="Pfam" id="PF02627">
    <property type="entry name" value="CMD"/>
    <property type="match status" value="1"/>
</dbReference>